<sequence>MAHALNLFVPILQDAESQKLLADIEANFATRDQPLIEKAARESQILHFLRVLITLDRKYFVVLTEYDGSHEEYAEFFRLNLPDLFKQIFTLANGPGSWDQVNNEKTFFEASKKLQIRSLGNSVYDEKDPWGQTDGYLFHAYGPRTVKQILPLLK</sequence>
<organism evidence="1 2">
    <name type="scientific">Bradyrhizobium macuxiense</name>
    <dbReference type="NCBI Taxonomy" id="1755647"/>
    <lineage>
        <taxon>Bacteria</taxon>
        <taxon>Pseudomonadati</taxon>
        <taxon>Pseudomonadota</taxon>
        <taxon>Alphaproteobacteria</taxon>
        <taxon>Hyphomicrobiales</taxon>
        <taxon>Nitrobacteraceae</taxon>
        <taxon>Bradyrhizobium</taxon>
    </lineage>
</organism>
<evidence type="ECO:0000313" key="1">
    <source>
        <dbReference type="EMBL" id="TWB86878.1"/>
    </source>
</evidence>
<dbReference type="RefSeq" id="WP_146993065.1">
    <property type="nucleotide sequence ID" value="NZ_VITY01000025.1"/>
</dbReference>
<gene>
    <name evidence="1" type="ORF">FBZ93_1254</name>
</gene>
<dbReference type="EMBL" id="VITY01000025">
    <property type="protein sequence ID" value="TWB86878.1"/>
    <property type="molecule type" value="Genomic_DNA"/>
</dbReference>
<dbReference type="Proteomes" id="UP000321304">
    <property type="component" value="Unassembled WGS sequence"/>
</dbReference>
<accession>A0A560KUD0</accession>
<reference evidence="1 2" key="1">
    <citation type="submission" date="2019-06" db="EMBL/GenBank/DDBJ databases">
        <title>Genomic Encyclopedia of Type Strains, Phase IV (KMG-V): Genome sequencing to study the core and pangenomes of soil and plant-associated prokaryotes.</title>
        <authorList>
            <person name="Whitman W."/>
        </authorList>
    </citation>
    <scope>NUCLEOTIDE SEQUENCE [LARGE SCALE GENOMIC DNA]</scope>
    <source>
        <strain evidence="1 2">BR 10355</strain>
    </source>
</reference>
<name>A0A560KUD0_9BRAD</name>
<dbReference type="AlphaFoldDB" id="A0A560KUD0"/>
<keyword evidence="2" id="KW-1185">Reference proteome</keyword>
<proteinExistence type="predicted"/>
<comment type="caution">
    <text evidence="1">The sequence shown here is derived from an EMBL/GenBank/DDBJ whole genome shotgun (WGS) entry which is preliminary data.</text>
</comment>
<protein>
    <submittedName>
        <fullName evidence="1">Uncharacterized protein</fullName>
    </submittedName>
</protein>
<dbReference type="OrthoDB" id="8224249at2"/>
<evidence type="ECO:0000313" key="2">
    <source>
        <dbReference type="Proteomes" id="UP000321304"/>
    </source>
</evidence>